<dbReference type="Gene3D" id="3.40.1110.10">
    <property type="entry name" value="Calcium-transporting ATPase, cytoplasmic domain N"/>
    <property type="match status" value="1"/>
</dbReference>
<dbReference type="Pfam" id="PF00122">
    <property type="entry name" value="E1-E2_ATPase"/>
    <property type="match status" value="1"/>
</dbReference>
<keyword evidence="8 15" id="KW-0547">Nucleotide-binding</keyword>
<dbReference type="InterPro" id="IPR044492">
    <property type="entry name" value="P_typ_ATPase_HD_dom"/>
</dbReference>
<evidence type="ECO:0000256" key="10">
    <source>
        <dbReference type="ARBA" id="ARBA00022842"/>
    </source>
</evidence>
<keyword evidence="14 15" id="KW-0472">Membrane</keyword>
<evidence type="ECO:0000256" key="15">
    <source>
        <dbReference type="RuleBase" id="RU362081"/>
    </source>
</evidence>
<dbReference type="InterPro" id="IPR023299">
    <property type="entry name" value="ATPase_P-typ_cyto_dom_N"/>
</dbReference>
<dbReference type="InterPro" id="IPR059000">
    <property type="entry name" value="ATPase_P-type_domA"/>
</dbReference>
<keyword evidence="7 15" id="KW-0479">Metal-binding</keyword>
<dbReference type="PRINTS" id="PR00120">
    <property type="entry name" value="HATPASE"/>
</dbReference>
<dbReference type="AlphaFoldDB" id="A0A366E5T0"/>
<proteinExistence type="inferred from homology"/>
<keyword evidence="5" id="KW-0597">Phosphoprotein</keyword>
<evidence type="ECO:0000256" key="5">
    <source>
        <dbReference type="ARBA" id="ARBA00022553"/>
    </source>
</evidence>
<reference evidence="17 18" key="1">
    <citation type="submission" date="2018-06" db="EMBL/GenBank/DDBJ databases">
        <title>Genomic Encyclopedia of Type Strains, Phase IV (KMG-IV): sequencing the most valuable type-strain genomes for metagenomic binning, comparative biology and taxonomic classification.</title>
        <authorList>
            <person name="Goeker M."/>
        </authorList>
    </citation>
    <scope>NUCLEOTIDE SEQUENCE [LARGE SCALE GENOMIC DNA]</scope>
    <source>
        <strain evidence="17 18">DSM 25619</strain>
    </source>
</reference>
<feature type="transmembrane region" description="Helical" evidence="15">
    <location>
        <begin position="360"/>
        <end position="380"/>
    </location>
</feature>
<comment type="similarity">
    <text evidence="2 15">Belongs to the cation transport ATPase (P-type) (TC 3.A.3) family. Type IB subfamily.</text>
</comment>
<keyword evidence="6 15" id="KW-0812">Transmembrane</keyword>
<dbReference type="PROSITE" id="PS50846">
    <property type="entry name" value="HMA_2"/>
    <property type="match status" value="1"/>
</dbReference>
<dbReference type="GO" id="GO:0016887">
    <property type="term" value="F:ATP hydrolysis activity"/>
    <property type="evidence" value="ECO:0007669"/>
    <property type="project" value="InterPro"/>
</dbReference>
<evidence type="ECO:0000256" key="13">
    <source>
        <dbReference type="ARBA" id="ARBA00023065"/>
    </source>
</evidence>
<sequence length="748" mass="80904">MSCCGSGIQFSAADYRPEELLLASRILGDGQRQLDLAVPSVHCGLCIQTVESALKALPEVSYARVNLSSKRVSIRWQDGIEPPHVIDALQKAGYPAHIFELGDDKDPQLSRLLIALAVAGFASMNIMLFSVSVWSGADAATRDMFHWLSGLIALPTLVYSGRIFYMSAWNALKHGRSNMDVPISLAITLAFGMSVYETLNSGQHAYFDASATLLFFLLIGRTLDHVMRERARSAVKGLSQLAARGAVVIGDDNQHNFMPIADIRPSMRIILAVGERVPVDAVVESGRSDLDCSIATGESVPVPVTQGSKIRAGTMNLTAPLTIKATASADNSFLAEMVRLMDAAEGGRARYRQLADRASALYVPLVHTTAFLAFVVWFYLTGDWYKSTYVAITTLIITCPCALALAVPIVQVVAARRLFENGIMVKDGSAMERMAEIDSVMFDKTGTLTLGQPQLMERGALDQNALELAAELALYSRHPLSRALTAFTNPAKNIRFDLIEEVSGAGIEARMGQDIYRLGRRDWAVADNAQDSAGTGTETVLTRNGNLLEAFRFEDSPRDDAARSVQALKDEKLSVEILSGDKELAVKTLAHQLGIEKYRAEILPAHKSELVTERTNEGHKVLMVGDGLNDAPALMSAYVSMAPATAADIGRNAADFVFLHDSLTAVPLAVAISREAGKLIRQNFALSLVYNIIAVPIALFGYVTPLIAALSMSLSSILVVSNALRLKAGKKKDPKAVSPLSLLKRQKA</sequence>
<keyword evidence="9 15" id="KW-0067">ATP-binding</keyword>
<dbReference type="GO" id="GO:0055070">
    <property type="term" value="P:copper ion homeostasis"/>
    <property type="evidence" value="ECO:0007669"/>
    <property type="project" value="TreeGrafter"/>
</dbReference>
<dbReference type="NCBIfam" id="TIGR01512">
    <property type="entry name" value="ATPase-IB2_Cd"/>
    <property type="match status" value="1"/>
</dbReference>
<evidence type="ECO:0000256" key="2">
    <source>
        <dbReference type="ARBA" id="ARBA00006024"/>
    </source>
</evidence>
<dbReference type="SUPFAM" id="SSF56784">
    <property type="entry name" value="HAD-like"/>
    <property type="match status" value="1"/>
</dbReference>
<name>A0A366E5T0_9HYPH</name>
<dbReference type="GO" id="GO:0005524">
    <property type="term" value="F:ATP binding"/>
    <property type="evidence" value="ECO:0007669"/>
    <property type="project" value="UniProtKB-UniRule"/>
</dbReference>
<feature type="transmembrane region" description="Helical" evidence="15">
    <location>
        <begin position="683"/>
        <end position="700"/>
    </location>
</feature>
<dbReference type="InterPro" id="IPR001757">
    <property type="entry name" value="P_typ_ATPase"/>
</dbReference>
<evidence type="ECO:0000313" key="18">
    <source>
        <dbReference type="Proteomes" id="UP000252893"/>
    </source>
</evidence>
<dbReference type="SFLD" id="SFLDS00003">
    <property type="entry name" value="Haloacid_Dehalogenase"/>
    <property type="match status" value="1"/>
</dbReference>
<comment type="caution">
    <text evidence="17">The sequence shown here is derived from an EMBL/GenBank/DDBJ whole genome shotgun (WGS) entry which is preliminary data.</text>
</comment>
<evidence type="ECO:0000256" key="3">
    <source>
        <dbReference type="ARBA" id="ARBA00022448"/>
    </source>
</evidence>
<organism evidence="17 18">
    <name type="scientific">Pseudochrobactrum asaccharolyticum</name>
    <dbReference type="NCBI Taxonomy" id="354351"/>
    <lineage>
        <taxon>Bacteria</taxon>
        <taxon>Pseudomonadati</taxon>
        <taxon>Pseudomonadota</taxon>
        <taxon>Alphaproteobacteria</taxon>
        <taxon>Hyphomicrobiales</taxon>
        <taxon>Brucellaceae</taxon>
        <taxon>Pseudochrobactrum</taxon>
    </lineage>
</organism>
<comment type="subcellular location">
    <subcellularLocation>
        <location evidence="1">Cell membrane</location>
        <topology evidence="1">Multi-pass membrane protein</topology>
    </subcellularLocation>
</comment>
<evidence type="ECO:0000259" key="16">
    <source>
        <dbReference type="PROSITE" id="PS50846"/>
    </source>
</evidence>
<evidence type="ECO:0000256" key="11">
    <source>
        <dbReference type="ARBA" id="ARBA00022967"/>
    </source>
</evidence>
<keyword evidence="12 15" id="KW-1133">Transmembrane helix</keyword>
<feature type="transmembrane region" description="Helical" evidence="15">
    <location>
        <begin position="392"/>
        <end position="414"/>
    </location>
</feature>
<dbReference type="CDD" id="cd02092">
    <property type="entry name" value="P-type_ATPase_FixI-like"/>
    <property type="match status" value="1"/>
</dbReference>
<evidence type="ECO:0000256" key="9">
    <source>
        <dbReference type="ARBA" id="ARBA00022840"/>
    </source>
</evidence>
<evidence type="ECO:0000256" key="8">
    <source>
        <dbReference type="ARBA" id="ARBA00022741"/>
    </source>
</evidence>
<feature type="transmembrane region" description="Helical" evidence="15">
    <location>
        <begin position="147"/>
        <end position="169"/>
    </location>
</feature>
<dbReference type="OrthoDB" id="391538at2"/>
<dbReference type="InterPro" id="IPR027256">
    <property type="entry name" value="P-typ_ATPase_IB"/>
</dbReference>
<evidence type="ECO:0000313" key="17">
    <source>
        <dbReference type="EMBL" id="RBO97435.1"/>
    </source>
</evidence>
<evidence type="ECO:0000256" key="6">
    <source>
        <dbReference type="ARBA" id="ARBA00022692"/>
    </source>
</evidence>
<evidence type="ECO:0000256" key="7">
    <source>
        <dbReference type="ARBA" id="ARBA00022723"/>
    </source>
</evidence>
<dbReference type="InterPro" id="IPR036163">
    <property type="entry name" value="HMA_dom_sf"/>
</dbReference>
<feature type="domain" description="HMA" evidence="16">
    <location>
        <begin position="32"/>
        <end position="97"/>
    </location>
</feature>
<dbReference type="Gene3D" id="3.30.70.100">
    <property type="match status" value="1"/>
</dbReference>
<dbReference type="SFLD" id="SFLDG00002">
    <property type="entry name" value="C1.7:_P-type_atpase_like"/>
    <property type="match status" value="1"/>
</dbReference>
<evidence type="ECO:0000256" key="14">
    <source>
        <dbReference type="ARBA" id="ARBA00023136"/>
    </source>
</evidence>
<dbReference type="PANTHER" id="PTHR43520:SF5">
    <property type="entry name" value="CATION-TRANSPORTING P-TYPE ATPASE-RELATED"/>
    <property type="match status" value="1"/>
</dbReference>
<protein>
    <submittedName>
        <fullName evidence="17">Cu2+-exporting ATPase</fullName>
    </submittedName>
</protein>
<dbReference type="NCBIfam" id="TIGR01494">
    <property type="entry name" value="ATPase_P-type"/>
    <property type="match status" value="1"/>
</dbReference>
<dbReference type="SUPFAM" id="SSF55008">
    <property type="entry name" value="HMA, heavy metal-associated domain"/>
    <property type="match status" value="1"/>
</dbReference>
<gene>
    <name evidence="17" type="ORF">DFR47_102217</name>
</gene>
<dbReference type="PRINTS" id="PR00119">
    <property type="entry name" value="CATATPASE"/>
</dbReference>
<dbReference type="PROSITE" id="PS00154">
    <property type="entry name" value="ATPASE_E1_E2"/>
    <property type="match status" value="1"/>
</dbReference>
<keyword evidence="18" id="KW-1185">Reference proteome</keyword>
<dbReference type="InterPro" id="IPR036412">
    <property type="entry name" value="HAD-like_sf"/>
</dbReference>
<dbReference type="NCBIfam" id="TIGR01525">
    <property type="entry name" value="ATPase-IB_hvy"/>
    <property type="match status" value="1"/>
</dbReference>
<evidence type="ECO:0000256" key="12">
    <source>
        <dbReference type="ARBA" id="ARBA00022989"/>
    </source>
</evidence>
<dbReference type="Gene3D" id="2.70.150.10">
    <property type="entry name" value="Calcium-transporting ATPase, cytoplasmic transduction domain A"/>
    <property type="match status" value="1"/>
</dbReference>
<keyword evidence="13" id="KW-0406">Ion transport</keyword>
<dbReference type="NCBIfam" id="TIGR01511">
    <property type="entry name" value="ATPase-IB1_Cu"/>
    <property type="match status" value="1"/>
</dbReference>
<accession>A0A366E5T0</accession>
<feature type="transmembrane region" description="Helical" evidence="15">
    <location>
        <begin position="112"/>
        <end position="135"/>
    </location>
</feature>
<evidence type="ECO:0000256" key="1">
    <source>
        <dbReference type="ARBA" id="ARBA00004651"/>
    </source>
</evidence>
<dbReference type="PANTHER" id="PTHR43520">
    <property type="entry name" value="ATP7, ISOFORM B"/>
    <property type="match status" value="1"/>
</dbReference>
<dbReference type="GO" id="GO:0005507">
    <property type="term" value="F:copper ion binding"/>
    <property type="evidence" value="ECO:0007669"/>
    <property type="project" value="TreeGrafter"/>
</dbReference>
<evidence type="ECO:0000256" key="4">
    <source>
        <dbReference type="ARBA" id="ARBA00022475"/>
    </source>
</evidence>
<dbReference type="RefSeq" id="WP_113943451.1">
    <property type="nucleotide sequence ID" value="NZ_JBHEEG010000002.1"/>
</dbReference>
<dbReference type="Proteomes" id="UP000252893">
    <property type="component" value="Unassembled WGS sequence"/>
</dbReference>
<dbReference type="Pfam" id="PF00702">
    <property type="entry name" value="Hydrolase"/>
    <property type="match status" value="1"/>
</dbReference>
<dbReference type="InterPro" id="IPR006121">
    <property type="entry name" value="HMA_dom"/>
</dbReference>
<dbReference type="SFLD" id="SFLDF00027">
    <property type="entry name" value="p-type_atpase"/>
    <property type="match status" value="1"/>
</dbReference>
<dbReference type="GO" id="GO:0005886">
    <property type="term" value="C:plasma membrane"/>
    <property type="evidence" value="ECO:0007669"/>
    <property type="project" value="UniProtKB-SubCell"/>
</dbReference>
<keyword evidence="3" id="KW-0813">Transport</keyword>
<dbReference type="SUPFAM" id="SSF81665">
    <property type="entry name" value="Calcium ATPase, transmembrane domain M"/>
    <property type="match status" value="1"/>
</dbReference>
<dbReference type="CDD" id="cd00371">
    <property type="entry name" value="HMA"/>
    <property type="match status" value="1"/>
</dbReference>
<dbReference type="SUPFAM" id="SSF81653">
    <property type="entry name" value="Calcium ATPase, transduction domain A"/>
    <property type="match status" value="1"/>
</dbReference>
<keyword evidence="4 15" id="KW-1003">Cell membrane</keyword>
<keyword evidence="11" id="KW-1278">Translocase</keyword>
<dbReference type="EMBL" id="QNRH01000002">
    <property type="protein sequence ID" value="RBO97435.1"/>
    <property type="molecule type" value="Genomic_DNA"/>
</dbReference>
<dbReference type="InterPro" id="IPR023214">
    <property type="entry name" value="HAD_sf"/>
</dbReference>
<dbReference type="InterPro" id="IPR023298">
    <property type="entry name" value="ATPase_P-typ_TM_dom_sf"/>
</dbReference>
<dbReference type="Pfam" id="PF00403">
    <property type="entry name" value="HMA"/>
    <property type="match status" value="1"/>
</dbReference>
<dbReference type="InterPro" id="IPR018303">
    <property type="entry name" value="ATPase_P-typ_P_site"/>
</dbReference>
<dbReference type="InterPro" id="IPR008250">
    <property type="entry name" value="ATPase_P-typ_transduc_dom_A_sf"/>
</dbReference>
<dbReference type="GO" id="GO:0043682">
    <property type="term" value="F:P-type divalent copper transporter activity"/>
    <property type="evidence" value="ECO:0007669"/>
    <property type="project" value="TreeGrafter"/>
</dbReference>
<dbReference type="Gene3D" id="3.40.50.1000">
    <property type="entry name" value="HAD superfamily/HAD-like"/>
    <property type="match status" value="1"/>
</dbReference>
<keyword evidence="10" id="KW-0460">Magnesium</keyword>